<evidence type="ECO:0000313" key="3">
    <source>
        <dbReference type="Proteomes" id="UP000603227"/>
    </source>
</evidence>
<feature type="domain" description="DUF397" evidence="1">
    <location>
        <begin position="25"/>
        <end position="79"/>
    </location>
</feature>
<dbReference type="Proteomes" id="UP000603227">
    <property type="component" value="Unassembled WGS sequence"/>
</dbReference>
<proteinExistence type="predicted"/>
<dbReference type="AlphaFoldDB" id="A0A919DIN9"/>
<accession>A0A919DIN9</accession>
<dbReference type="RefSeq" id="WP_189786111.1">
    <property type="nucleotide sequence ID" value="NZ_BNAT01000029.1"/>
</dbReference>
<reference evidence="2" key="2">
    <citation type="submission" date="2020-09" db="EMBL/GenBank/DDBJ databases">
        <authorList>
            <person name="Sun Q."/>
            <person name="Zhou Y."/>
        </authorList>
    </citation>
    <scope>NUCLEOTIDE SEQUENCE</scope>
    <source>
        <strain evidence="2">CGMCC 4.7403</strain>
    </source>
</reference>
<name>A0A919DIN9_9ACTN</name>
<reference evidence="2" key="1">
    <citation type="journal article" date="2014" name="Int. J. Syst. Evol. Microbiol.">
        <title>Complete genome sequence of Corynebacterium casei LMG S-19264T (=DSM 44701T), isolated from a smear-ripened cheese.</title>
        <authorList>
            <consortium name="US DOE Joint Genome Institute (JGI-PGF)"/>
            <person name="Walter F."/>
            <person name="Albersmeier A."/>
            <person name="Kalinowski J."/>
            <person name="Ruckert C."/>
        </authorList>
    </citation>
    <scope>NUCLEOTIDE SEQUENCE</scope>
    <source>
        <strain evidence="2">CGMCC 4.7403</strain>
    </source>
</reference>
<gene>
    <name evidence="2" type="ORF">GCM10017771_65960</name>
</gene>
<sequence length="84" mass="8840">MSEQLTWFKSSYSDSEGDACVEIALTWFKSSYSDGEGGACVEVAFPAPRLTAVHVRDSKNPTGPTLTLGAPAWKAFVSAGQPGA</sequence>
<evidence type="ECO:0000259" key="1">
    <source>
        <dbReference type="Pfam" id="PF04149"/>
    </source>
</evidence>
<keyword evidence="3" id="KW-1185">Reference proteome</keyword>
<feature type="domain" description="DUF397" evidence="1">
    <location>
        <begin position="5"/>
        <end position="24"/>
    </location>
</feature>
<dbReference type="EMBL" id="BNAT01000029">
    <property type="protein sequence ID" value="GHE45525.1"/>
    <property type="molecule type" value="Genomic_DNA"/>
</dbReference>
<dbReference type="InterPro" id="IPR007278">
    <property type="entry name" value="DUF397"/>
</dbReference>
<organism evidence="2 3">
    <name type="scientific">Streptomyces capitiformicae</name>
    <dbReference type="NCBI Taxonomy" id="2014920"/>
    <lineage>
        <taxon>Bacteria</taxon>
        <taxon>Bacillati</taxon>
        <taxon>Actinomycetota</taxon>
        <taxon>Actinomycetes</taxon>
        <taxon>Kitasatosporales</taxon>
        <taxon>Streptomycetaceae</taxon>
        <taxon>Streptomyces</taxon>
    </lineage>
</organism>
<dbReference type="Pfam" id="PF04149">
    <property type="entry name" value="DUF397"/>
    <property type="match status" value="2"/>
</dbReference>
<evidence type="ECO:0000313" key="2">
    <source>
        <dbReference type="EMBL" id="GHE45525.1"/>
    </source>
</evidence>
<comment type="caution">
    <text evidence="2">The sequence shown here is derived from an EMBL/GenBank/DDBJ whole genome shotgun (WGS) entry which is preliminary data.</text>
</comment>
<protein>
    <submittedName>
        <fullName evidence="2">Toxin</fullName>
    </submittedName>
</protein>